<dbReference type="AlphaFoldDB" id="A0A523YRR8"/>
<feature type="domain" description="ABC transporter" evidence="6">
    <location>
        <begin position="4"/>
        <end position="235"/>
    </location>
</feature>
<dbReference type="GO" id="GO:0015658">
    <property type="term" value="F:branched-chain amino acid transmembrane transporter activity"/>
    <property type="evidence" value="ECO:0007669"/>
    <property type="project" value="TreeGrafter"/>
</dbReference>
<evidence type="ECO:0000256" key="3">
    <source>
        <dbReference type="ARBA" id="ARBA00022741"/>
    </source>
</evidence>
<comment type="caution">
    <text evidence="7">The sequence shown here is derived from an EMBL/GenBank/DDBJ whole genome shotgun (WGS) entry which is preliminary data.</text>
</comment>
<dbReference type="InterPro" id="IPR003439">
    <property type="entry name" value="ABC_transporter-like_ATP-bd"/>
</dbReference>
<dbReference type="Gene3D" id="3.40.50.300">
    <property type="entry name" value="P-loop containing nucleotide triphosphate hydrolases"/>
    <property type="match status" value="1"/>
</dbReference>
<dbReference type="PROSITE" id="PS00211">
    <property type="entry name" value="ABC_TRANSPORTER_1"/>
    <property type="match status" value="1"/>
</dbReference>
<dbReference type="Pfam" id="PF00005">
    <property type="entry name" value="ABC_tran"/>
    <property type="match status" value="1"/>
</dbReference>
<dbReference type="Proteomes" id="UP000316925">
    <property type="component" value="Unassembled WGS sequence"/>
</dbReference>
<dbReference type="CDD" id="cd03224">
    <property type="entry name" value="ABC_TM1139_LivF_branched"/>
    <property type="match status" value="1"/>
</dbReference>
<evidence type="ECO:0000259" key="6">
    <source>
        <dbReference type="PROSITE" id="PS50893"/>
    </source>
</evidence>
<gene>
    <name evidence="7" type="ORF">E3J33_00575</name>
</gene>
<protein>
    <submittedName>
        <fullName evidence="7">ABC transporter ATP-binding protein</fullName>
    </submittedName>
</protein>
<dbReference type="InterPro" id="IPR003593">
    <property type="entry name" value="AAA+_ATPase"/>
</dbReference>
<evidence type="ECO:0000256" key="1">
    <source>
        <dbReference type="ARBA" id="ARBA00005417"/>
    </source>
</evidence>
<dbReference type="InterPro" id="IPR052156">
    <property type="entry name" value="BCAA_Transport_ATP-bd_LivF"/>
</dbReference>
<evidence type="ECO:0000313" key="8">
    <source>
        <dbReference type="Proteomes" id="UP000316925"/>
    </source>
</evidence>
<dbReference type="PANTHER" id="PTHR43820">
    <property type="entry name" value="HIGH-AFFINITY BRANCHED-CHAIN AMINO ACID TRANSPORT ATP-BINDING PROTEIN LIVF"/>
    <property type="match status" value="1"/>
</dbReference>
<keyword evidence="3" id="KW-0547">Nucleotide-binding</keyword>
<dbReference type="PANTHER" id="PTHR43820:SF4">
    <property type="entry name" value="HIGH-AFFINITY BRANCHED-CHAIN AMINO ACID TRANSPORT ATP-BINDING PROTEIN LIVF"/>
    <property type="match status" value="1"/>
</dbReference>
<evidence type="ECO:0000256" key="2">
    <source>
        <dbReference type="ARBA" id="ARBA00022448"/>
    </source>
</evidence>
<keyword evidence="5" id="KW-0029">Amino-acid transport</keyword>
<keyword evidence="2" id="KW-0813">Transport</keyword>
<proteinExistence type="inferred from homology"/>
<keyword evidence="4 7" id="KW-0067">ATP-binding</keyword>
<dbReference type="GO" id="GO:0015807">
    <property type="term" value="P:L-amino acid transport"/>
    <property type="evidence" value="ECO:0007669"/>
    <property type="project" value="TreeGrafter"/>
</dbReference>
<evidence type="ECO:0000313" key="7">
    <source>
        <dbReference type="EMBL" id="TET94174.1"/>
    </source>
</evidence>
<sequence length="235" mass="25885">MSLLKVSNIVSGYGRMEVLHGVSIDVDQDEIVTIIGPNGAGKSTLFKTIMGYLIPGAGNILFSEEDVTKLKPNRKVERGMAYVPQLENVFLSLTVQENLEMGGYSKDSKKVREGIENAYGTFPVLKNKRNKRARTLSGGQRQMLGMARALMTEPSLILIDEPSAGLDPRAAEAVFDQVKRMHKEGVGIIIIEQDAYRSLSISDRGYVLAMGRNEFDDSADKILNNDQIREAYLGG</sequence>
<dbReference type="PROSITE" id="PS50893">
    <property type="entry name" value="ABC_TRANSPORTER_2"/>
    <property type="match status" value="1"/>
</dbReference>
<dbReference type="GO" id="GO:0005524">
    <property type="term" value="F:ATP binding"/>
    <property type="evidence" value="ECO:0007669"/>
    <property type="project" value="UniProtKB-KW"/>
</dbReference>
<dbReference type="InterPro" id="IPR027417">
    <property type="entry name" value="P-loop_NTPase"/>
</dbReference>
<accession>A0A523YRR8</accession>
<dbReference type="EMBL" id="SOIJ01000028">
    <property type="protein sequence ID" value="TET94174.1"/>
    <property type="molecule type" value="Genomic_DNA"/>
</dbReference>
<evidence type="ECO:0000256" key="4">
    <source>
        <dbReference type="ARBA" id="ARBA00022840"/>
    </source>
</evidence>
<dbReference type="GO" id="GO:0016887">
    <property type="term" value="F:ATP hydrolysis activity"/>
    <property type="evidence" value="ECO:0007669"/>
    <property type="project" value="InterPro"/>
</dbReference>
<dbReference type="SMART" id="SM00382">
    <property type="entry name" value="AAA"/>
    <property type="match status" value="1"/>
</dbReference>
<dbReference type="SUPFAM" id="SSF52540">
    <property type="entry name" value="P-loop containing nucleoside triphosphate hydrolases"/>
    <property type="match status" value="1"/>
</dbReference>
<name>A0A523YRR8_UNCAE</name>
<organism evidence="7 8">
    <name type="scientific">Aerophobetes bacterium</name>
    <dbReference type="NCBI Taxonomy" id="2030807"/>
    <lineage>
        <taxon>Bacteria</taxon>
        <taxon>Candidatus Aerophobota</taxon>
    </lineage>
</organism>
<dbReference type="InterPro" id="IPR017871">
    <property type="entry name" value="ABC_transporter-like_CS"/>
</dbReference>
<evidence type="ECO:0000256" key="5">
    <source>
        <dbReference type="ARBA" id="ARBA00022970"/>
    </source>
</evidence>
<comment type="similarity">
    <text evidence="1">Belongs to the ABC transporter superfamily.</text>
</comment>
<reference evidence="7 8" key="1">
    <citation type="submission" date="2019-03" db="EMBL/GenBank/DDBJ databases">
        <title>Metabolic potential of uncultured bacteria and archaea associated with petroleum seepage in deep-sea sediments.</title>
        <authorList>
            <person name="Dong X."/>
            <person name="Hubert C."/>
        </authorList>
    </citation>
    <scope>NUCLEOTIDE SEQUENCE [LARGE SCALE GENOMIC DNA]</scope>
    <source>
        <strain evidence="7">E29_bin28</strain>
    </source>
</reference>